<dbReference type="PROSITE" id="PS50076">
    <property type="entry name" value="DNAJ_2"/>
    <property type="match status" value="1"/>
</dbReference>
<keyword evidence="4" id="KW-1185">Reference proteome</keyword>
<gene>
    <name evidence="3" type="ORF">MTCD1_01269</name>
</gene>
<dbReference type="Gene3D" id="1.10.287.110">
    <property type="entry name" value="DnaJ domain"/>
    <property type="match status" value="1"/>
</dbReference>
<evidence type="ECO:0000259" key="2">
    <source>
        <dbReference type="PROSITE" id="PS50076"/>
    </source>
</evidence>
<dbReference type="InterPro" id="IPR021059">
    <property type="entry name" value="DnaJ-related_N"/>
</dbReference>
<reference evidence="3 4" key="1">
    <citation type="submission" date="2017-06" db="EMBL/GenBank/DDBJ databases">
        <title>Whole Genome Sequences of Colwellia marinimaniae MTCD1.</title>
        <authorList>
            <person name="Kusumoto H."/>
            <person name="Inoue M."/>
            <person name="Tanikawa K."/>
            <person name="Maeji H."/>
            <person name="Cameron J.H."/>
            <person name="Bartlett D.H."/>
        </authorList>
    </citation>
    <scope>NUCLEOTIDE SEQUENCE [LARGE SCALE GENOMIC DNA]</scope>
    <source>
        <strain evidence="3 4">MTCD1</strain>
    </source>
</reference>
<dbReference type="Pfam" id="PF00226">
    <property type="entry name" value="DnaJ"/>
    <property type="match status" value="1"/>
</dbReference>
<dbReference type="RefSeq" id="WP_057179794.1">
    <property type="nucleotide sequence ID" value="NZ_BDQM01000007.1"/>
</dbReference>
<accession>A0ABQ0MVM4</accession>
<dbReference type="InterPro" id="IPR036869">
    <property type="entry name" value="J_dom_sf"/>
</dbReference>
<proteinExistence type="predicted"/>
<comment type="caution">
    <text evidence="3">The sequence shown here is derived from an EMBL/GenBank/DDBJ whole genome shotgun (WGS) entry which is preliminary data.</text>
</comment>
<name>A0ABQ0MVM4_9GAMM</name>
<dbReference type="Pfam" id="PF12339">
    <property type="entry name" value="DNAJ_related"/>
    <property type="match status" value="1"/>
</dbReference>
<keyword evidence="1" id="KW-0143">Chaperone</keyword>
<dbReference type="CDD" id="cd06257">
    <property type="entry name" value="DnaJ"/>
    <property type="match status" value="1"/>
</dbReference>
<dbReference type="Proteomes" id="UP000197068">
    <property type="component" value="Unassembled WGS sequence"/>
</dbReference>
<dbReference type="EMBL" id="BDQM01000007">
    <property type="protein sequence ID" value="GAW95666.1"/>
    <property type="molecule type" value="Genomic_DNA"/>
</dbReference>
<protein>
    <submittedName>
        <fullName evidence="3">Molecular chaperone</fullName>
    </submittedName>
</protein>
<feature type="domain" description="J" evidence="2">
    <location>
        <begin position="136"/>
        <end position="191"/>
    </location>
</feature>
<organism evidence="3 4">
    <name type="scientific">Colwellia marinimaniae</name>
    <dbReference type="NCBI Taxonomy" id="1513592"/>
    <lineage>
        <taxon>Bacteria</taxon>
        <taxon>Pseudomonadati</taxon>
        <taxon>Pseudomonadota</taxon>
        <taxon>Gammaproteobacteria</taxon>
        <taxon>Alteromonadales</taxon>
        <taxon>Colwelliaceae</taxon>
        <taxon>Colwellia</taxon>
    </lineage>
</organism>
<evidence type="ECO:0000313" key="3">
    <source>
        <dbReference type="EMBL" id="GAW95666.1"/>
    </source>
</evidence>
<evidence type="ECO:0000256" key="1">
    <source>
        <dbReference type="ARBA" id="ARBA00023186"/>
    </source>
</evidence>
<dbReference type="SUPFAM" id="SSF46565">
    <property type="entry name" value="Chaperone J-domain"/>
    <property type="match status" value="1"/>
</dbReference>
<sequence>MINPLIISILGYLRKQNSSCSLVDLVALCQQDFLSLILRDGDPQLVIFQKNFFVMNALYQIQRDIQAEGFSLTIFPLEICMMPNRSGAKDTLTTRDTDLARYYLDWSNLNNITVEEVETLFSSFWQRYSAVDKIDAALAILGIDHEVDWFEIRQAYQKKIIISHPDKGGCADDFIETRAAYEILRFSYHRT</sequence>
<dbReference type="InterPro" id="IPR001623">
    <property type="entry name" value="DnaJ_domain"/>
</dbReference>
<evidence type="ECO:0000313" key="4">
    <source>
        <dbReference type="Proteomes" id="UP000197068"/>
    </source>
</evidence>